<feature type="domain" description="Amidase" evidence="1">
    <location>
        <begin position="34"/>
        <end position="483"/>
    </location>
</feature>
<organism evidence="2 3">
    <name type="scientific">Cupriavidus malaysiensis</name>
    <dbReference type="NCBI Taxonomy" id="367825"/>
    <lineage>
        <taxon>Bacteria</taxon>
        <taxon>Pseudomonadati</taxon>
        <taxon>Pseudomonadota</taxon>
        <taxon>Betaproteobacteria</taxon>
        <taxon>Burkholderiales</taxon>
        <taxon>Burkholderiaceae</taxon>
        <taxon>Cupriavidus</taxon>
    </lineage>
</organism>
<dbReference type="PANTHER" id="PTHR42678:SF34">
    <property type="entry name" value="OS04G0183300 PROTEIN"/>
    <property type="match status" value="1"/>
</dbReference>
<accession>A0ABM6FF20</accession>
<dbReference type="SUPFAM" id="SSF75304">
    <property type="entry name" value="Amidase signature (AS) enzymes"/>
    <property type="match status" value="1"/>
</dbReference>
<dbReference type="NCBIfam" id="NF006006">
    <property type="entry name" value="PRK08137.1"/>
    <property type="match status" value="1"/>
</dbReference>
<proteinExistence type="predicted"/>
<reference evidence="2 3" key="1">
    <citation type="submission" date="2016-10" db="EMBL/GenBank/DDBJ databases">
        <title>Complete genome sequences of three Cupriavidus strains isolated from various Malaysian environments.</title>
        <authorList>
            <person name="Abdullah A.A.-A."/>
            <person name="Shafie N.A.H."/>
            <person name="Lau N.S."/>
        </authorList>
    </citation>
    <scope>NUCLEOTIDE SEQUENCE [LARGE SCALE GENOMIC DNA]</scope>
    <source>
        <strain evidence="2 3">USMAA1020</strain>
    </source>
</reference>
<dbReference type="InterPro" id="IPR036928">
    <property type="entry name" value="AS_sf"/>
</dbReference>
<protein>
    <submittedName>
        <fullName evidence="2">Amidase</fullName>
    </submittedName>
</protein>
<dbReference type="Pfam" id="PF01425">
    <property type="entry name" value="Amidase"/>
    <property type="match status" value="1"/>
</dbReference>
<dbReference type="RefSeq" id="WP_071072970.1">
    <property type="nucleotide sequence ID" value="NZ_CP017755.1"/>
</dbReference>
<name>A0ABM6FF20_9BURK</name>
<sequence>MAAHSPSTNAAIVEAGIAGLQEAMLGGRTDSRSLVAACLDRIDAIDRHGPCLNAVIEINPDAIDIARGLDAERQAGRVRGPLHGIPVLLKDNIASADKMETTAGSLALVGARAPRDAFLVERLRAAGAVILGKTNLSEWANCRSPRTVSGWSSRGGLTRNPYALDRSASGSSSGSAVAVAASLAVVAVGTETDGSIISPSAVNGIVGIKPTVGLVSRDGVVPVSHSQDTPGPMARTVADAAALLSVLAGRDARDPATLAADGQAQDYTLCLRTDGLRGRRLGVLRSHFGARNDLVSARIEDALKVLREQGATLVELPELPGEAGLGAHESVVLRHELKAGLAAYLAEFAPGSPHRSLADIIAFNDRHRERVMPYFGQDTLRRAQACGGLDSAPYLEALAQARRLAREDGIDRVLREHELDALVAPSASPAWLTDFVRGDFGGAGFGSAAAVAGYPHITVPAGLVCGLPCGLSFAATAWREADLIAMAYAYEQASLARRPPAYAASVPRPATPR</sequence>
<keyword evidence="3" id="KW-1185">Reference proteome</keyword>
<dbReference type="PANTHER" id="PTHR42678">
    <property type="entry name" value="AMIDASE"/>
    <property type="match status" value="1"/>
</dbReference>
<dbReference type="NCBIfam" id="NF005300">
    <property type="entry name" value="PRK06828.1"/>
    <property type="match status" value="1"/>
</dbReference>
<evidence type="ECO:0000313" key="3">
    <source>
        <dbReference type="Proteomes" id="UP000177515"/>
    </source>
</evidence>
<evidence type="ECO:0000313" key="2">
    <source>
        <dbReference type="EMBL" id="AOZ10486.1"/>
    </source>
</evidence>
<gene>
    <name evidence="2" type="ORF">BKK80_33500</name>
</gene>
<dbReference type="Gene3D" id="3.90.1300.10">
    <property type="entry name" value="Amidase signature (AS) domain"/>
    <property type="match status" value="1"/>
</dbReference>
<dbReference type="EMBL" id="CP017755">
    <property type="protein sequence ID" value="AOZ10486.1"/>
    <property type="molecule type" value="Genomic_DNA"/>
</dbReference>
<evidence type="ECO:0000259" key="1">
    <source>
        <dbReference type="Pfam" id="PF01425"/>
    </source>
</evidence>
<dbReference type="Proteomes" id="UP000177515">
    <property type="component" value="Chromosome 2"/>
</dbReference>
<dbReference type="InterPro" id="IPR023631">
    <property type="entry name" value="Amidase_dom"/>
</dbReference>